<keyword evidence="1" id="KW-1133">Transmembrane helix</keyword>
<keyword evidence="1" id="KW-0472">Membrane</keyword>
<organism evidence="2 3">
    <name type="scientific">Motilimonas cestriensis</name>
    <dbReference type="NCBI Taxonomy" id="2742685"/>
    <lineage>
        <taxon>Bacteria</taxon>
        <taxon>Pseudomonadati</taxon>
        <taxon>Pseudomonadota</taxon>
        <taxon>Gammaproteobacteria</taxon>
        <taxon>Alteromonadales</taxon>
        <taxon>Alteromonadales genera incertae sedis</taxon>
        <taxon>Motilimonas</taxon>
    </lineage>
</organism>
<comment type="caution">
    <text evidence="2">The sequence shown here is derived from an EMBL/GenBank/DDBJ whole genome shotgun (WGS) entry which is preliminary data.</text>
</comment>
<evidence type="ECO:0000313" key="3">
    <source>
        <dbReference type="Proteomes" id="UP001201273"/>
    </source>
</evidence>
<proteinExistence type="predicted"/>
<reference evidence="2 3" key="1">
    <citation type="journal article" date="2022" name="Environ. Microbiol. Rep.">
        <title>Eco-phylogenetic analyses reveal divergent evolution of vitamin B12 metabolism in the marine bacterial family 'Psychromonadaceae'.</title>
        <authorList>
            <person name="Jin X."/>
            <person name="Yang Y."/>
            <person name="Cao H."/>
            <person name="Gao B."/>
            <person name="Zhao Z."/>
        </authorList>
    </citation>
    <scope>NUCLEOTIDE SEQUENCE [LARGE SCALE GENOMIC DNA]</scope>
    <source>
        <strain evidence="2 3">MKS20</strain>
    </source>
</reference>
<gene>
    <name evidence="2" type="ORF">K6Y31_19405</name>
</gene>
<accession>A0ABS8WGQ1</accession>
<dbReference type="Proteomes" id="UP001201273">
    <property type="component" value="Unassembled WGS sequence"/>
</dbReference>
<sequence>MEPKTNTIKGSIKQDPFVRNLFERLPEDLHDSFSEEQLIHLKVALGARSWGDHKVDFRGTVKFLRWRYYYVFLAGRNRRDLTRREKNISRLIQAGLLSLFLCFSAGLGVLILYLLKSAAGIDLLPGFSFGVWDWFKTSFLH</sequence>
<dbReference type="EMBL" id="JAIMJA010000028">
    <property type="protein sequence ID" value="MCE2596946.1"/>
    <property type="molecule type" value="Genomic_DNA"/>
</dbReference>
<evidence type="ECO:0000256" key="1">
    <source>
        <dbReference type="SAM" id="Phobius"/>
    </source>
</evidence>
<feature type="transmembrane region" description="Helical" evidence="1">
    <location>
        <begin position="91"/>
        <end position="115"/>
    </location>
</feature>
<evidence type="ECO:0000313" key="2">
    <source>
        <dbReference type="EMBL" id="MCE2596946.1"/>
    </source>
</evidence>
<name>A0ABS8WGQ1_9GAMM</name>
<dbReference type="RefSeq" id="WP_233054700.1">
    <property type="nucleotide sequence ID" value="NZ_JAIMJA010000028.1"/>
</dbReference>
<keyword evidence="3" id="KW-1185">Reference proteome</keyword>
<protein>
    <submittedName>
        <fullName evidence="2">3-phosphoshikimate 1-carboxyvinyltransferase</fullName>
    </submittedName>
</protein>
<keyword evidence="1" id="KW-0812">Transmembrane</keyword>